<reference evidence="2 4" key="2">
    <citation type="journal article" date="2014" name="BMC Genomics">
        <title>An improved genome release (version Mt4.0) for the model legume Medicago truncatula.</title>
        <authorList>
            <person name="Tang H."/>
            <person name="Krishnakumar V."/>
            <person name="Bidwell S."/>
            <person name="Rosen B."/>
            <person name="Chan A."/>
            <person name="Zhou S."/>
            <person name="Gentzbittel L."/>
            <person name="Childs K.L."/>
            <person name="Yandell M."/>
            <person name="Gundlach H."/>
            <person name="Mayer K.F."/>
            <person name="Schwartz D.C."/>
            <person name="Town C.D."/>
        </authorList>
    </citation>
    <scope>GENOME REANNOTATION</scope>
    <source>
        <strain evidence="3 4">cv. Jemalong A17</strain>
    </source>
</reference>
<name>G7LJ52_MEDTR</name>
<keyword evidence="1 2" id="KW-0812">Transmembrane</keyword>
<proteinExistence type="predicted"/>
<reference evidence="2 4" key="1">
    <citation type="journal article" date="2011" name="Nature">
        <title>The Medicago genome provides insight into the evolution of rhizobial symbioses.</title>
        <authorList>
            <person name="Young N.D."/>
            <person name="Debelle F."/>
            <person name="Oldroyd G.E."/>
            <person name="Geurts R."/>
            <person name="Cannon S.B."/>
            <person name="Udvardi M.K."/>
            <person name="Benedito V.A."/>
            <person name="Mayer K.F."/>
            <person name="Gouzy J."/>
            <person name="Schoof H."/>
            <person name="Van de Peer Y."/>
            <person name="Proost S."/>
            <person name="Cook D.R."/>
            <person name="Meyers B.C."/>
            <person name="Spannagl M."/>
            <person name="Cheung F."/>
            <person name="De Mita S."/>
            <person name="Krishnakumar V."/>
            <person name="Gundlach H."/>
            <person name="Zhou S."/>
            <person name="Mudge J."/>
            <person name="Bharti A.K."/>
            <person name="Murray J.D."/>
            <person name="Naoumkina M.A."/>
            <person name="Rosen B."/>
            <person name="Silverstein K.A."/>
            <person name="Tang H."/>
            <person name="Rombauts S."/>
            <person name="Zhao P.X."/>
            <person name="Zhou P."/>
            <person name="Barbe V."/>
            <person name="Bardou P."/>
            <person name="Bechner M."/>
            <person name="Bellec A."/>
            <person name="Berger A."/>
            <person name="Berges H."/>
            <person name="Bidwell S."/>
            <person name="Bisseling T."/>
            <person name="Choisne N."/>
            <person name="Couloux A."/>
            <person name="Denny R."/>
            <person name="Deshpande S."/>
            <person name="Dai X."/>
            <person name="Doyle J.J."/>
            <person name="Dudez A.M."/>
            <person name="Farmer A.D."/>
            <person name="Fouteau S."/>
            <person name="Franken C."/>
            <person name="Gibelin C."/>
            <person name="Gish J."/>
            <person name="Goldstein S."/>
            <person name="Gonzalez A.J."/>
            <person name="Green P.J."/>
            <person name="Hallab A."/>
            <person name="Hartog M."/>
            <person name="Hua A."/>
            <person name="Humphray S.J."/>
            <person name="Jeong D.H."/>
            <person name="Jing Y."/>
            <person name="Jocker A."/>
            <person name="Kenton S.M."/>
            <person name="Kim D.J."/>
            <person name="Klee K."/>
            <person name="Lai H."/>
            <person name="Lang C."/>
            <person name="Lin S."/>
            <person name="Macmil S.L."/>
            <person name="Magdelenat G."/>
            <person name="Matthews L."/>
            <person name="McCorrison J."/>
            <person name="Monaghan E.L."/>
            <person name="Mun J.H."/>
            <person name="Najar F.Z."/>
            <person name="Nicholson C."/>
            <person name="Noirot C."/>
            <person name="O'Bleness M."/>
            <person name="Paule C.R."/>
            <person name="Poulain J."/>
            <person name="Prion F."/>
            <person name="Qin B."/>
            <person name="Qu C."/>
            <person name="Retzel E.F."/>
            <person name="Riddle C."/>
            <person name="Sallet E."/>
            <person name="Samain S."/>
            <person name="Samson N."/>
            <person name="Sanders I."/>
            <person name="Saurat O."/>
            <person name="Scarpelli C."/>
            <person name="Schiex T."/>
            <person name="Segurens B."/>
            <person name="Severin A.J."/>
            <person name="Sherrier D.J."/>
            <person name="Shi R."/>
            <person name="Sims S."/>
            <person name="Singer S.R."/>
            <person name="Sinharoy S."/>
            <person name="Sterck L."/>
            <person name="Viollet A."/>
            <person name="Wang B.B."/>
            <person name="Wang K."/>
            <person name="Wang M."/>
            <person name="Wang X."/>
            <person name="Warfsmann J."/>
            <person name="Weissenbach J."/>
            <person name="White D.D."/>
            <person name="White J.D."/>
            <person name="Wiley G.B."/>
            <person name="Wincker P."/>
            <person name="Xing Y."/>
            <person name="Yang L."/>
            <person name="Yao Z."/>
            <person name="Ying F."/>
            <person name="Zhai J."/>
            <person name="Zhou L."/>
            <person name="Zuber A."/>
            <person name="Denarie J."/>
            <person name="Dixon R.A."/>
            <person name="May G.D."/>
            <person name="Schwartz D.C."/>
            <person name="Rogers J."/>
            <person name="Quetier F."/>
            <person name="Town C.D."/>
            <person name="Roe B.A."/>
        </authorList>
    </citation>
    <scope>NUCLEOTIDE SEQUENCE [LARGE SCALE GENOMIC DNA]</scope>
    <source>
        <strain evidence="2">A17</strain>
        <strain evidence="3 4">cv. Jemalong A17</strain>
    </source>
</reference>
<evidence type="ECO:0000256" key="1">
    <source>
        <dbReference type="SAM" id="Phobius"/>
    </source>
</evidence>
<keyword evidence="1" id="KW-1133">Transmembrane helix</keyword>
<feature type="transmembrane region" description="Helical" evidence="1">
    <location>
        <begin position="6"/>
        <end position="25"/>
    </location>
</feature>
<organism evidence="2 4">
    <name type="scientific">Medicago truncatula</name>
    <name type="common">Barrel medic</name>
    <name type="synonym">Medicago tribuloides</name>
    <dbReference type="NCBI Taxonomy" id="3880"/>
    <lineage>
        <taxon>Eukaryota</taxon>
        <taxon>Viridiplantae</taxon>
        <taxon>Streptophyta</taxon>
        <taxon>Embryophyta</taxon>
        <taxon>Tracheophyta</taxon>
        <taxon>Spermatophyta</taxon>
        <taxon>Magnoliopsida</taxon>
        <taxon>eudicotyledons</taxon>
        <taxon>Gunneridae</taxon>
        <taxon>Pentapetalae</taxon>
        <taxon>rosids</taxon>
        <taxon>fabids</taxon>
        <taxon>Fabales</taxon>
        <taxon>Fabaceae</taxon>
        <taxon>Papilionoideae</taxon>
        <taxon>50 kb inversion clade</taxon>
        <taxon>NPAAA clade</taxon>
        <taxon>Hologalegina</taxon>
        <taxon>IRL clade</taxon>
        <taxon>Trifolieae</taxon>
        <taxon>Medicago</taxon>
    </lineage>
</organism>
<reference evidence="3" key="3">
    <citation type="submission" date="2015-04" db="UniProtKB">
        <authorList>
            <consortium name="EnsemblPlants"/>
        </authorList>
    </citation>
    <scope>IDENTIFICATION</scope>
    <source>
        <strain evidence="3">cv. Jemalong A17</strain>
    </source>
</reference>
<keyword evidence="4" id="KW-1185">Reference proteome</keyword>
<dbReference type="EnsemblPlants" id="AET02538">
    <property type="protein sequence ID" value="AET02538"/>
    <property type="gene ID" value="MTR_8g042010"/>
</dbReference>
<evidence type="ECO:0000313" key="2">
    <source>
        <dbReference type="EMBL" id="AET02538.1"/>
    </source>
</evidence>
<dbReference type="EMBL" id="CM001224">
    <property type="protein sequence ID" value="AET02538.1"/>
    <property type="molecule type" value="Genomic_DNA"/>
</dbReference>
<evidence type="ECO:0000313" key="3">
    <source>
        <dbReference type="EnsemblPlants" id="AET02538"/>
    </source>
</evidence>
<gene>
    <name evidence="2" type="ordered locus">MTR_8g042010</name>
</gene>
<evidence type="ECO:0000313" key="4">
    <source>
        <dbReference type="Proteomes" id="UP000002051"/>
    </source>
</evidence>
<accession>G7LJ52</accession>
<protein>
    <submittedName>
        <fullName evidence="2">Transmembrane protein, putative</fullName>
    </submittedName>
</protein>
<dbReference type="Proteomes" id="UP000002051">
    <property type="component" value="Chromosome 8"/>
</dbReference>
<sequence>MISDGILSVICFLILMNLPEIYMFVSDTPIVLLKLDNIVISDSDPRPQNSAEFVSATEFQHS</sequence>
<dbReference type="AlphaFoldDB" id="G7LJ52"/>
<dbReference type="PaxDb" id="3880-AET02538"/>
<dbReference type="HOGENOM" id="CLU_2907526_0_0_1"/>
<keyword evidence="1" id="KW-0472">Membrane</keyword>